<evidence type="ECO:0000259" key="1">
    <source>
        <dbReference type="Pfam" id="PF14214"/>
    </source>
</evidence>
<dbReference type="EMBL" id="BKCJ010005069">
    <property type="protein sequence ID" value="GEU64710.1"/>
    <property type="molecule type" value="Genomic_DNA"/>
</dbReference>
<dbReference type="InterPro" id="IPR025476">
    <property type="entry name" value="Helitron_helicase-like"/>
</dbReference>
<comment type="caution">
    <text evidence="2">The sequence shown here is derived from an EMBL/GenBank/DDBJ whole genome shotgun (WGS) entry which is preliminary data.</text>
</comment>
<dbReference type="PANTHER" id="PTHR45786">
    <property type="entry name" value="DNA BINDING PROTEIN-LIKE"/>
    <property type="match status" value="1"/>
</dbReference>
<dbReference type="GO" id="GO:0004386">
    <property type="term" value="F:helicase activity"/>
    <property type="evidence" value="ECO:0007669"/>
    <property type="project" value="UniProtKB-KW"/>
</dbReference>
<proteinExistence type="predicted"/>
<reference evidence="2" key="1">
    <citation type="journal article" date="2019" name="Sci. Rep.">
        <title>Draft genome of Tanacetum cinerariifolium, the natural source of mosquito coil.</title>
        <authorList>
            <person name="Yamashiro T."/>
            <person name="Shiraishi A."/>
            <person name="Satake H."/>
            <person name="Nakayama K."/>
        </authorList>
    </citation>
    <scope>NUCLEOTIDE SEQUENCE</scope>
</reference>
<accession>A0A6L2LTV3</accession>
<keyword evidence="2" id="KW-0067">ATP-binding</keyword>
<feature type="domain" description="Helitron helicase-like" evidence="1">
    <location>
        <begin position="310"/>
        <end position="394"/>
    </location>
</feature>
<sequence length="544" mass="62776">MSLLLQNLQRQGEKKVQSNSTLHRLTNFEFTTLMPPKASALTCTLWTIIPLRKPPLPNNTNAGEKQKAVASTSRHLFNTSELSRSFIKFTYQSGKTRTISQPNILTVLPRSKIQRSDKSLQWHVLFYIFGARIDHAINMRRGLYAFRINRQNYHQIRSLLPAAGFQPRYAQLYFFDMHNEVRNQMSAFLETETGQGVDETTVAGLITMLDNTSAVSKAFRMVRDWCHSLKSVNFELRLLSERISIRQYNAPMVLEVTALITNDFGDSLPSREIVVDSKDGEKASSMKKIPYHTNRGTRKTKRDYVSMKEYYTYVIQQRNGHGNSLLRGGCLYQQYLVDAYMAVEEKRLQWTRNNQDTLRVDLYHNLNDAFTRGDTNTKGLGKQIVLPRTFTGDPEGYKVGTEFMLHGPCGRGAACTVEGKCLKKYPKPFYSETNLDEDGYPVYRRTDSKVQAIKGKFMYDNKYVVPYNRYLLLEYQEHINVEWCNRSKAIKYLFEYLKKGLNHATFVIKENVQKPAHGEHEKVAAVDEIKNDLNCRYLALCEAM</sequence>
<evidence type="ECO:0000313" key="2">
    <source>
        <dbReference type="EMBL" id="GEU64710.1"/>
    </source>
</evidence>
<organism evidence="2">
    <name type="scientific">Tanacetum cinerariifolium</name>
    <name type="common">Dalmatian daisy</name>
    <name type="synonym">Chrysanthemum cinerariifolium</name>
    <dbReference type="NCBI Taxonomy" id="118510"/>
    <lineage>
        <taxon>Eukaryota</taxon>
        <taxon>Viridiplantae</taxon>
        <taxon>Streptophyta</taxon>
        <taxon>Embryophyta</taxon>
        <taxon>Tracheophyta</taxon>
        <taxon>Spermatophyta</taxon>
        <taxon>Magnoliopsida</taxon>
        <taxon>eudicotyledons</taxon>
        <taxon>Gunneridae</taxon>
        <taxon>Pentapetalae</taxon>
        <taxon>asterids</taxon>
        <taxon>campanulids</taxon>
        <taxon>Asterales</taxon>
        <taxon>Asteraceae</taxon>
        <taxon>Asteroideae</taxon>
        <taxon>Anthemideae</taxon>
        <taxon>Anthemidinae</taxon>
        <taxon>Tanacetum</taxon>
    </lineage>
</organism>
<dbReference type="AlphaFoldDB" id="A0A6L2LTV3"/>
<dbReference type="Pfam" id="PF14214">
    <property type="entry name" value="Helitron_like_N"/>
    <property type="match status" value="1"/>
</dbReference>
<keyword evidence="2" id="KW-0547">Nucleotide-binding</keyword>
<name>A0A6L2LTV3_TANCI</name>
<protein>
    <submittedName>
        <fullName evidence="2">Helicase</fullName>
    </submittedName>
</protein>
<dbReference type="PANTHER" id="PTHR45786:SF74">
    <property type="entry name" value="ATP-DEPENDENT DNA HELICASE"/>
    <property type="match status" value="1"/>
</dbReference>
<keyword evidence="2" id="KW-0378">Hydrolase</keyword>
<keyword evidence="2" id="KW-0347">Helicase</keyword>
<gene>
    <name evidence="2" type="ORF">Tci_036688</name>
</gene>